<dbReference type="EMBL" id="GBXM01054574">
    <property type="protein sequence ID" value="JAH54003.1"/>
    <property type="molecule type" value="Transcribed_RNA"/>
</dbReference>
<sequence>MMEEQVQSLQRELVSKSIGGGDCVHQ</sequence>
<dbReference type="AlphaFoldDB" id="A0A0E9TMN9"/>
<name>A0A0E9TMN9_ANGAN</name>
<protein>
    <submittedName>
        <fullName evidence="1">Uncharacterized protein</fullName>
    </submittedName>
</protein>
<accession>A0A0E9TMN9</accession>
<proteinExistence type="predicted"/>
<reference evidence="1" key="2">
    <citation type="journal article" date="2015" name="Fish Shellfish Immunol.">
        <title>Early steps in the European eel (Anguilla anguilla)-Vibrio vulnificus interaction in the gills: Role of the RtxA13 toxin.</title>
        <authorList>
            <person name="Callol A."/>
            <person name="Pajuelo D."/>
            <person name="Ebbesson L."/>
            <person name="Teles M."/>
            <person name="MacKenzie S."/>
            <person name="Amaro C."/>
        </authorList>
    </citation>
    <scope>NUCLEOTIDE SEQUENCE</scope>
</reference>
<reference evidence="1" key="1">
    <citation type="submission" date="2014-11" db="EMBL/GenBank/DDBJ databases">
        <authorList>
            <person name="Amaro Gonzalez C."/>
        </authorList>
    </citation>
    <scope>NUCLEOTIDE SEQUENCE</scope>
</reference>
<evidence type="ECO:0000313" key="1">
    <source>
        <dbReference type="EMBL" id="JAH54003.1"/>
    </source>
</evidence>
<organism evidence="1">
    <name type="scientific">Anguilla anguilla</name>
    <name type="common">European freshwater eel</name>
    <name type="synonym">Muraena anguilla</name>
    <dbReference type="NCBI Taxonomy" id="7936"/>
    <lineage>
        <taxon>Eukaryota</taxon>
        <taxon>Metazoa</taxon>
        <taxon>Chordata</taxon>
        <taxon>Craniata</taxon>
        <taxon>Vertebrata</taxon>
        <taxon>Euteleostomi</taxon>
        <taxon>Actinopterygii</taxon>
        <taxon>Neopterygii</taxon>
        <taxon>Teleostei</taxon>
        <taxon>Anguilliformes</taxon>
        <taxon>Anguillidae</taxon>
        <taxon>Anguilla</taxon>
    </lineage>
</organism>